<evidence type="ECO:0000259" key="2">
    <source>
        <dbReference type="Pfam" id="PF10979"/>
    </source>
</evidence>
<dbReference type="RefSeq" id="WP_214160704.1">
    <property type="nucleotide sequence ID" value="NZ_JAHBAY010000024.1"/>
</dbReference>
<sequence>MVGKKDQHQAENALAEYLLEQARTMDRHYPAEDVLEFLVTVAASVVVSSNGRLRRQLAAILHSHQDRSSWKQISVRELSARARQLLENAWHRGWEPVDVVTYTERFLGAAGARLAAGLAVEAVAGHAAATVHPRWHEQVNHLRAGVAESVRGPVIAGRLARQGWEVFTPQLLELVGLLTTLPRIETLTPPPGQFTARAGENQHQAQQVDQRLLNRIRAMLAKAAATTSQAEAEAFIAAAQERMARHSIDMALVQAAEEHNDPHSEVPTGRRIWIEPPYGQAKAILLQGIAEANRCRSIWSPGLRFCTIVGYDTDTQATELLFTSLLVQATTAMTNAGTEGAPQYVSSHRATSFRRSFLFGFARRISERLLEVTRDQTASAMHDVGENRLLPVLLQRKEDVDQQIRRMFPDAIGLRSVRVGDPAGRRAGSLAADQADITGARRSVQ</sequence>
<accession>A0ABS5TTP4</accession>
<dbReference type="InterPro" id="IPR055592">
    <property type="entry name" value="DUF7168"/>
</dbReference>
<dbReference type="Pfam" id="PF23771">
    <property type="entry name" value="DUF7168"/>
    <property type="match status" value="1"/>
</dbReference>
<dbReference type="EMBL" id="JAHBAY010000024">
    <property type="protein sequence ID" value="MBT0774165.1"/>
    <property type="molecule type" value="Genomic_DNA"/>
</dbReference>
<evidence type="ECO:0000313" key="4">
    <source>
        <dbReference type="EMBL" id="MBT0774165.1"/>
    </source>
</evidence>
<dbReference type="InterPro" id="IPR024498">
    <property type="entry name" value="DUF2786"/>
</dbReference>
<organism evidence="4 5">
    <name type="scientific">Kineosporia corallincola</name>
    <dbReference type="NCBI Taxonomy" id="2835133"/>
    <lineage>
        <taxon>Bacteria</taxon>
        <taxon>Bacillati</taxon>
        <taxon>Actinomycetota</taxon>
        <taxon>Actinomycetes</taxon>
        <taxon>Kineosporiales</taxon>
        <taxon>Kineosporiaceae</taxon>
        <taxon>Kineosporia</taxon>
    </lineage>
</organism>
<comment type="caution">
    <text evidence="4">The sequence shown here is derived from an EMBL/GenBank/DDBJ whole genome shotgun (WGS) entry which is preliminary data.</text>
</comment>
<reference evidence="4 5" key="1">
    <citation type="submission" date="2021-05" db="EMBL/GenBank/DDBJ databases">
        <title>Kineosporia and Streptomyces sp. nov. two new marine actinobacteria isolated from Coral.</title>
        <authorList>
            <person name="Buangrab K."/>
            <person name="Sutthacheep M."/>
            <person name="Yeemin T."/>
            <person name="Harunari E."/>
            <person name="Igarashi Y."/>
            <person name="Kanchanasin P."/>
            <person name="Tanasupawat S."/>
            <person name="Phongsopitanun W."/>
        </authorList>
    </citation>
    <scope>NUCLEOTIDE SEQUENCE [LARGE SCALE GENOMIC DNA]</scope>
    <source>
        <strain evidence="4 5">J2-2</strain>
    </source>
</reference>
<name>A0ABS5TTP4_9ACTN</name>
<dbReference type="Proteomes" id="UP001197247">
    <property type="component" value="Unassembled WGS sequence"/>
</dbReference>
<dbReference type="Pfam" id="PF10979">
    <property type="entry name" value="DUF2786"/>
    <property type="match status" value="1"/>
</dbReference>
<feature type="domain" description="DUF2786" evidence="2">
    <location>
        <begin position="211"/>
        <end position="250"/>
    </location>
</feature>
<protein>
    <submittedName>
        <fullName evidence="4">DUF2786 domain-containing protein</fullName>
    </submittedName>
</protein>
<feature type="region of interest" description="Disordered" evidence="1">
    <location>
        <begin position="423"/>
        <end position="445"/>
    </location>
</feature>
<keyword evidence="5" id="KW-1185">Reference proteome</keyword>
<evidence type="ECO:0000313" key="5">
    <source>
        <dbReference type="Proteomes" id="UP001197247"/>
    </source>
</evidence>
<feature type="domain" description="DUF7168" evidence="3">
    <location>
        <begin position="282"/>
        <end position="381"/>
    </location>
</feature>
<evidence type="ECO:0000256" key="1">
    <source>
        <dbReference type="SAM" id="MobiDB-lite"/>
    </source>
</evidence>
<gene>
    <name evidence="4" type="ORF">KIH74_34790</name>
</gene>
<evidence type="ECO:0000259" key="3">
    <source>
        <dbReference type="Pfam" id="PF23771"/>
    </source>
</evidence>
<proteinExistence type="predicted"/>